<dbReference type="EMBL" id="JBEXZR010000002">
    <property type="protein sequence ID" value="MEU0706285.1"/>
    <property type="molecule type" value="Genomic_DNA"/>
</dbReference>
<organism evidence="2 3">
    <name type="scientific">Streptomyces lavendulocolor</name>
    <dbReference type="NCBI Taxonomy" id="67316"/>
    <lineage>
        <taxon>Bacteria</taxon>
        <taxon>Bacillati</taxon>
        <taxon>Actinomycetota</taxon>
        <taxon>Actinomycetes</taxon>
        <taxon>Kitasatosporales</taxon>
        <taxon>Streptomycetaceae</taxon>
        <taxon>Streptomyces</taxon>
    </lineage>
</organism>
<accession>A0ABV2VYC0</accession>
<proteinExistence type="predicted"/>
<gene>
    <name evidence="2" type="ORF">ABZ508_02750</name>
</gene>
<feature type="region of interest" description="Disordered" evidence="1">
    <location>
        <begin position="62"/>
        <end position="124"/>
    </location>
</feature>
<sequence length="124" mass="13087">MSALDRARRLLDEPAPDVIPGQLAADVPARPAPVCDVPQPDHTGRIRPYPCGHRCSAHAPWALAGQPEPQPGPGLPDGAWTTPSPINDSRVHDARAVASGKRRSNPAAYRAAQAAVRPDQNGQS</sequence>
<evidence type="ECO:0000313" key="2">
    <source>
        <dbReference type="EMBL" id="MEU0706285.1"/>
    </source>
</evidence>
<comment type="caution">
    <text evidence="2">The sequence shown here is derived from an EMBL/GenBank/DDBJ whole genome shotgun (WGS) entry which is preliminary data.</text>
</comment>
<keyword evidence="3" id="KW-1185">Reference proteome</keyword>
<feature type="region of interest" description="Disordered" evidence="1">
    <location>
        <begin position="1"/>
        <end position="41"/>
    </location>
</feature>
<name>A0ABV2VYC0_9ACTN</name>
<feature type="compositionally biased region" description="Basic and acidic residues" evidence="1">
    <location>
        <begin position="1"/>
        <end position="12"/>
    </location>
</feature>
<evidence type="ECO:0000313" key="3">
    <source>
        <dbReference type="Proteomes" id="UP001550378"/>
    </source>
</evidence>
<dbReference type="Proteomes" id="UP001550378">
    <property type="component" value="Unassembled WGS sequence"/>
</dbReference>
<evidence type="ECO:0000256" key="1">
    <source>
        <dbReference type="SAM" id="MobiDB-lite"/>
    </source>
</evidence>
<protein>
    <submittedName>
        <fullName evidence="2">Uncharacterized protein</fullName>
    </submittedName>
</protein>
<dbReference type="RefSeq" id="WP_359658195.1">
    <property type="nucleotide sequence ID" value="NZ_JBEXZP010000290.1"/>
</dbReference>
<reference evidence="2 3" key="1">
    <citation type="submission" date="2024-06" db="EMBL/GenBank/DDBJ databases">
        <title>The Natural Products Discovery Center: Release of the First 8490 Sequenced Strains for Exploring Actinobacteria Biosynthetic Diversity.</title>
        <authorList>
            <person name="Kalkreuter E."/>
            <person name="Kautsar S.A."/>
            <person name="Yang D."/>
            <person name="Bader C.D."/>
            <person name="Teijaro C.N."/>
            <person name="Fluegel L."/>
            <person name="Davis C.M."/>
            <person name="Simpson J.R."/>
            <person name="Lauterbach L."/>
            <person name="Steele A.D."/>
            <person name="Gui C."/>
            <person name="Meng S."/>
            <person name="Li G."/>
            <person name="Viehrig K."/>
            <person name="Ye F."/>
            <person name="Su P."/>
            <person name="Kiefer A.F."/>
            <person name="Nichols A."/>
            <person name="Cepeda A.J."/>
            <person name="Yan W."/>
            <person name="Fan B."/>
            <person name="Jiang Y."/>
            <person name="Adhikari A."/>
            <person name="Zheng C.-J."/>
            <person name="Schuster L."/>
            <person name="Cowan T.M."/>
            <person name="Smanski M.J."/>
            <person name="Chevrette M.G."/>
            <person name="De Carvalho L.P.S."/>
            <person name="Shen B."/>
        </authorList>
    </citation>
    <scope>NUCLEOTIDE SEQUENCE [LARGE SCALE GENOMIC DNA]</scope>
    <source>
        <strain evidence="2 3">NPDC006337</strain>
    </source>
</reference>